<dbReference type="SUPFAM" id="SSF57938">
    <property type="entry name" value="DnaJ/Hsp40 cysteine-rich domain"/>
    <property type="match status" value="1"/>
</dbReference>
<dbReference type="PRINTS" id="PR00625">
    <property type="entry name" value="JDOMAIN"/>
</dbReference>
<dbReference type="SMART" id="SM00271">
    <property type="entry name" value="DnaJ"/>
    <property type="match status" value="1"/>
</dbReference>
<feature type="binding site" evidence="9">
    <location>
        <position position="196"/>
    </location>
    <ligand>
        <name>Zn(2+)</name>
        <dbReference type="ChEBI" id="CHEBI:29105"/>
        <label>2</label>
    </ligand>
</feature>
<dbReference type="InterPro" id="IPR036869">
    <property type="entry name" value="J_dom_sf"/>
</dbReference>
<dbReference type="InterPro" id="IPR002939">
    <property type="entry name" value="DnaJ_C"/>
</dbReference>
<dbReference type="Gene3D" id="1.10.287.110">
    <property type="entry name" value="DnaJ domain"/>
    <property type="match status" value="1"/>
</dbReference>
<feature type="domain" description="J" evidence="11">
    <location>
        <begin position="10"/>
        <end position="75"/>
    </location>
</feature>
<dbReference type="NCBIfam" id="NF008035">
    <property type="entry name" value="PRK10767.1"/>
    <property type="match status" value="1"/>
</dbReference>
<evidence type="ECO:0000256" key="4">
    <source>
        <dbReference type="ARBA" id="ARBA00022737"/>
    </source>
</evidence>
<feature type="binding site" evidence="9">
    <location>
        <position position="235"/>
    </location>
    <ligand>
        <name>Zn(2+)</name>
        <dbReference type="ChEBI" id="CHEBI:29105"/>
        <label>1</label>
    </ligand>
</feature>
<feature type="binding site" evidence="9">
    <location>
        <position position="182"/>
    </location>
    <ligand>
        <name>Zn(2+)</name>
        <dbReference type="ChEBI" id="CHEBI:29105"/>
        <label>1</label>
    </ligand>
</feature>
<protein>
    <recommendedName>
        <fullName evidence="9">Chaperone protein DnaJ</fullName>
    </recommendedName>
</protein>
<comment type="function">
    <text evidence="9">Participates actively in the response to hyperosmotic and heat shock by preventing the aggregation of stress-denatured proteins and by disaggregating proteins, also in an autonomous, DnaK-independent fashion. Unfolded proteins bind initially to DnaJ; upon interaction with the DnaJ-bound protein, DnaK hydrolyzes its bound ATP, resulting in the formation of a stable complex. GrpE releases ADP from DnaK; ATP binding to DnaK triggers the release of the substrate protein, thus completing the reaction cycle. Several rounds of ATP-dependent interactions between DnaJ, DnaK and GrpE are required for fully efficient folding. Also involved, together with DnaK and GrpE, in the DNA replication of plasmids through activation of initiation proteins.</text>
</comment>
<evidence type="ECO:0000259" key="11">
    <source>
        <dbReference type="PROSITE" id="PS50076"/>
    </source>
</evidence>
<feature type="binding site" evidence="9">
    <location>
        <position position="199"/>
    </location>
    <ligand>
        <name>Zn(2+)</name>
        <dbReference type="ChEBI" id="CHEBI:29105"/>
        <label>2</label>
    </ligand>
</feature>
<dbReference type="Gene3D" id="2.10.230.10">
    <property type="entry name" value="Heat shock protein DnaJ, cysteine-rich domain"/>
    <property type="match status" value="1"/>
</dbReference>
<feature type="binding site" evidence="9">
    <location>
        <position position="221"/>
    </location>
    <ligand>
        <name>Zn(2+)</name>
        <dbReference type="ChEBI" id="CHEBI:29105"/>
        <label>2</label>
    </ligand>
</feature>
<feature type="binding site" evidence="9">
    <location>
        <position position="218"/>
    </location>
    <ligand>
        <name>Zn(2+)</name>
        <dbReference type="ChEBI" id="CHEBI:29105"/>
        <label>2</label>
    </ligand>
</feature>
<evidence type="ECO:0000256" key="2">
    <source>
        <dbReference type="ARBA" id="ARBA00022705"/>
    </source>
</evidence>
<feature type="zinc finger region" description="CR-type" evidence="10">
    <location>
        <begin position="166"/>
        <end position="244"/>
    </location>
</feature>
<dbReference type="HAMAP" id="MF_01152">
    <property type="entry name" value="DnaJ"/>
    <property type="match status" value="1"/>
</dbReference>
<evidence type="ECO:0000256" key="10">
    <source>
        <dbReference type="PROSITE-ProRule" id="PRU00546"/>
    </source>
</evidence>
<feature type="domain" description="CR-type" evidence="12">
    <location>
        <begin position="166"/>
        <end position="244"/>
    </location>
</feature>
<evidence type="ECO:0000256" key="7">
    <source>
        <dbReference type="ARBA" id="ARBA00023016"/>
    </source>
</evidence>
<keyword evidence="7 9" id="KW-0346">Stress response</keyword>
<feature type="repeat" description="CXXCXGXG motif" evidence="9">
    <location>
        <begin position="196"/>
        <end position="203"/>
    </location>
</feature>
<dbReference type="CDD" id="cd10719">
    <property type="entry name" value="DnaJ_zf"/>
    <property type="match status" value="1"/>
</dbReference>
<dbReference type="Proteomes" id="UP001165283">
    <property type="component" value="Unassembled WGS sequence"/>
</dbReference>
<evidence type="ECO:0000256" key="9">
    <source>
        <dbReference type="HAMAP-Rule" id="MF_01152"/>
    </source>
</evidence>
<comment type="subcellular location">
    <subcellularLocation>
        <location evidence="9">Cytoplasm</location>
    </subcellularLocation>
</comment>
<dbReference type="PANTHER" id="PTHR43096">
    <property type="entry name" value="DNAJ HOMOLOG 1, MITOCHONDRIAL-RELATED"/>
    <property type="match status" value="1"/>
</dbReference>
<evidence type="ECO:0000313" key="13">
    <source>
        <dbReference type="EMBL" id="MCO1655386.1"/>
    </source>
</evidence>
<sequence length="399" mass="41606">MTQRDWIEKDFYRELGVASSASADEIKKAYRKLARELHPDANPGDARAEARFKSVSEAYGVLSDDKKRREYDETRSLFAGGAGGFRGGQGFPGGFGGGAGGQGFDLNDLLGRTGAGAGGGGLGDLFGDILGGRGAGAGRSAGARTQQRGADIENEVRIGFADAVRGAEVQLRLAGPARCRRCAGTGARPGSTPRTCPTCAGVGLVSRSQGAFAFSEPCQDCRGTGRLIDDPCPECRGEGVTTQVRKLTVRVPAGVTDGQQIRIKGKGEPGPTGGPAGDLLLRVHVEPHRLFGRSERNPDDLTLTVPVTYPELVLGTTITVPTLDSTVSLKVPPGTASGRTFRVRGRGVQKRSGNPGDLLVTVEVAVPSRLDDAATTALQSYAEATKAYDPRADLLGGAR</sequence>
<feature type="repeat" description="CXXCXGXG motif" evidence="9">
    <location>
        <begin position="218"/>
        <end position="225"/>
    </location>
</feature>
<dbReference type="RefSeq" id="WP_252437178.1">
    <property type="nucleotide sequence ID" value="NZ_JAGSOV010000021.1"/>
</dbReference>
<dbReference type="Pfam" id="PF01556">
    <property type="entry name" value="DnaJ_C"/>
    <property type="match status" value="1"/>
</dbReference>
<gene>
    <name evidence="9 13" type="primary">dnaJ</name>
    <name evidence="13" type="ORF">KDL28_10000</name>
</gene>
<dbReference type="InterPro" id="IPR001623">
    <property type="entry name" value="DnaJ_domain"/>
</dbReference>
<keyword evidence="3 9" id="KW-0479">Metal-binding</keyword>
<evidence type="ECO:0000256" key="3">
    <source>
        <dbReference type="ARBA" id="ARBA00022723"/>
    </source>
</evidence>
<comment type="caution">
    <text evidence="13">The sequence shown here is derived from an EMBL/GenBank/DDBJ whole genome shotgun (WGS) entry which is preliminary data.</text>
</comment>
<keyword evidence="1 9" id="KW-0963">Cytoplasm</keyword>
<evidence type="ECO:0000259" key="12">
    <source>
        <dbReference type="PROSITE" id="PS51188"/>
    </source>
</evidence>
<reference evidence="13" key="1">
    <citation type="submission" date="2021-04" db="EMBL/GenBank/DDBJ databases">
        <title>Pseudonocardia sp. nov., isolated from sandy soil of mangrove forest.</title>
        <authorList>
            <person name="Zan Z."/>
            <person name="Huang R."/>
            <person name="Liu W."/>
        </authorList>
    </citation>
    <scope>NUCLEOTIDE SEQUENCE</scope>
    <source>
        <strain evidence="13">S2-4</strain>
    </source>
</reference>
<dbReference type="InterPro" id="IPR036410">
    <property type="entry name" value="HSP_DnaJ_Cys-rich_dom_sf"/>
</dbReference>
<keyword evidence="2 9" id="KW-0235">DNA replication</keyword>
<comment type="cofactor">
    <cofactor evidence="9">
        <name>Zn(2+)</name>
        <dbReference type="ChEBI" id="CHEBI:29105"/>
    </cofactor>
    <text evidence="9">Binds 2 Zn(2+) ions per monomer.</text>
</comment>
<dbReference type="CDD" id="cd06257">
    <property type="entry name" value="DnaJ"/>
    <property type="match status" value="1"/>
</dbReference>
<evidence type="ECO:0000256" key="1">
    <source>
        <dbReference type="ARBA" id="ARBA00022490"/>
    </source>
</evidence>
<evidence type="ECO:0000256" key="6">
    <source>
        <dbReference type="ARBA" id="ARBA00022833"/>
    </source>
</evidence>
<keyword evidence="4 9" id="KW-0677">Repeat</keyword>
<feature type="binding site" evidence="9">
    <location>
        <position position="232"/>
    </location>
    <ligand>
        <name>Zn(2+)</name>
        <dbReference type="ChEBI" id="CHEBI:29105"/>
        <label>1</label>
    </ligand>
</feature>
<feature type="repeat" description="CXXCXGXG motif" evidence="9">
    <location>
        <begin position="179"/>
        <end position="186"/>
    </location>
</feature>
<dbReference type="CDD" id="cd10747">
    <property type="entry name" value="DnaJ_C"/>
    <property type="match status" value="1"/>
</dbReference>
<dbReference type="InterPro" id="IPR001305">
    <property type="entry name" value="HSP_DnaJ_Cys-rich_dom"/>
</dbReference>
<dbReference type="PROSITE" id="PS50076">
    <property type="entry name" value="DNAJ_2"/>
    <property type="match status" value="1"/>
</dbReference>
<keyword evidence="14" id="KW-1185">Reference proteome</keyword>
<evidence type="ECO:0000256" key="5">
    <source>
        <dbReference type="ARBA" id="ARBA00022771"/>
    </source>
</evidence>
<comment type="subunit">
    <text evidence="9">Homodimer.</text>
</comment>
<dbReference type="Pfam" id="PF00226">
    <property type="entry name" value="DnaJ"/>
    <property type="match status" value="1"/>
</dbReference>
<dbReference type="PROSITE" id="PS51188">
    <property type="entry name" value="ZF_CR"/>
    <property type="match status" value="1"/>
</dbReference>
<dbReference type="Pfam" id="PF00684">
    <property type="entry name" value="DnaJ_CXXCXGXG"/>
    <property type="match status" value="1"/>
</dbReference>
<feature type="binding site" evidence="9">
    <location>
        <position position="179"/>
    </location>
    <ligand>
        <name>Zn(2+)</name>
        <dbReference type="ChEBI" id="CHEBI:29105"/>
        <label>1</label>
    </ligand>
</feature>
<comment type="similarity">
    <text evidence="9">Belongs to the DnaJ family.</text>
</comment>
<evidence type="ECO:0000313" key="14">
    <source>
        <dbReference type="Proteomes" id="UP001165283"/>
    </source>
</evidence>
<organism evidence="13 14">
    <name type="scientific">Pseudonocardia humida</name>
    <dbReference type="NCBI Taxonomy" id="2800819"/>
    <lineage>
        <taxon>Bacteria</taxon>
        <taxon>Bacillati</taxon>
        <taxon>Actinomycetota</taxon>
        <taxon>Actinomycetes</taxon>
        <taxon>Pseudonocardiales</taxon>
        <taxon>Pseudonocardiaceae</taxon>
        <taxon>Pseudonocardia</taxon>
    </lineage>
</organism>
<comment type="domain">
    <text evidence="9">The J domain is necessary and sufficient to stimulate DnaK ATPase activity. Zinc center 1 plays an important role in the autonomous, DnaK-independent chaperone activity of DnaJ. Zinc center 2 is essential for interaction with DnaK and for DnaJ activity.</text>
</comment>
<dbReference type="SUPFAM" id="SSF49493">
    <property type="entry name" value="HSP40/DnaJ peptide-binding domain"/>
    <property type="match status" value="2"/>
</dbReference>
<dbReference type="Gene3D" id="2.60.260.20">
    <property type="entry name" value="Urease metallochaperone UreE, N-terminal domain"/>
    <property type="match status" value="2"/>
</dbReference>
<keyword evidence="5 9" id="KW-0863">Zinc-finger</keyword>
<accession>A0ABT0ZXD1</accession>
<proteinExistence type="inferred from homology"/>
<dbReference type="SUPFAM" id="SSF46565">
    <property type="entry name" value="Chaperone J-domain"/>
    <property type="match status" value="1"/>
</dbReference>
<dbReference type="InterPro" id="IPR008971">
    <property type="entry name" value="HSP40/DnaJ_pept-bd"/>
</dbReference>
<dbReference type="InterPro" id="IPR012724">
    <property type="entry name" value="DnaJ"/>
</dbReference>
<name>A0ABT0ZXD1_9PSEU</name>
<evidence type="ECO:0000256" key="8">
    <source>
        <dbReference type="ARBA" id="ARBA00023186"/>
    </source>
</evidence>
<dbReference type="PANTHER" id="PTHR43096:SF54">
    <property type="entry name" value="CHAPERONE PROTEIN DNAJ 1"/>
    <property type="match status" value="1"/>
</dbReference>
<dbReference type="EMBL" id="JAGSOV010000021">
    <property type="protein sequence ID" value="MCO1655386.1"/>
    <property type="molecule type" value="Genomic_DNA"/>
</dbReference>
<keyword evidence="8 9" id="KW-0143">Chaperone</keyword>
<feature type="repeat" description="CXXCXGXG motif" evidence="9">
    <location>
        <begin position="232"/>
        <end position="239"/>
    </location>
</feature>
<keyword evidence="6 9" id="KW-0862">Zinc</keyword>